<gene>
    <name evidence="7" type="primary">atsC</name>
    <name evidence="7" type="ORF">GCM10011491_33890</name>
</gene>
<dbReference type="PANTHER" id="PTHR43490">
    <property type="entry name" value="(+)-NEOMENTHOL DEHYDROGENASE"/>
    <property type="match status" value="1"/>
</dbReference>
<proteinExistence type="inferred from homology"/>
<evidence type="ECO:0000256" key="3">
    <source>
        <dbReference type="ARBA" id="ARBA00023002"/>
    </source>
</evidence>
<dbReference type="InterPro" id="IPR057326">
    <property type="entry name" value="KR_dom"/>
</dbReference>
<reference evidence="7" key="1">
    <citation type="journal article" date="2014" name="Int. J. Syst. Evol. Microbiol.">
        <title>Complete genome sequence of Corynebacterium casei LMG S-19264T (=DSM 44701T), isolated from a smear-ripened cheese.</title>
        <authorList>
            <consortium name="US DOE Joint Genome Institute (JGI-PGF)"/>
            <person name="Walter F."/>
            <person name="Albersmeier A."/>
            <person name="Kalinowski J."/>
            <person name="Ruckert C."/>
        </authorList>
    </citation>
    <scope>NUCLEOTIDE SEQUENCE</scope>
    <source>
        <strain evidence="7">CGMCC 1.15082</strain>
    </source>
</reference>
<evidence type="ECO:0000256" key="5">
    <source>
        <dbReference type="SAM" id="MobiDB-lite"/>
    </source>
</evidence>
<dbReference type="AlphaFoldDB" id="A0A916SIT2"/>
<name>A0A916SIT2_9HYPH</name>
<evidence type="ECO:0000313" key="7">
    <source>
        <dbReference type="EMBL" id="GGB02964.1"/>
    </source>
</evidence>
<evidence type="ECO:0000256" key="4">
    <source>
        <dbReference type="RuleBase" id="RU000363"/>
    </source>
</evidence>
<feature type="domain" description="Ketoreductase" evidence="6">
    <location>
        <begin position="6"/>
        <end position="197"/>
    </location>
</feature>
<feature type="region of interest" description="Disordered" evidence="5">
    <location>
        <begin position="195"/>
        <end position="215"/>
    </location>
</feature>
<keyword evidence="8" id="KW-1185">Reference proteome</keyword>
<dbReference type="CDD" id="cd05324">
    <property type="entry name" value="carb_red_PTCR-like_SDR_c"/>
    <property type="match status" value="1"/>
</dbReference>
<comment type="caution">
    <text evidence="7">The sequence shown here is derived from an EMBL/GenBank/DDBJ whole genome shotgun (WGS) entry which is preliminary data.</text>
</comment>
<dbReference type="Proteomes" id="UP000646478">
    <property type="component" value="Unassembled WGS sequence"/>
</dbReference>
<dbReference type="InterPro" id="IPR045313">
    <property type="entry name" value="CBR1-like"/>
</dbReference>
<dbReference type="PANTHER" id="PTHR43490:SF99">
    <property type="entry name" value="SHORT-CHAIN DEHYDROGENASE_REDUCTASE"/>
    <property type="match status" value="1"/>
</dbReference>
<reference evidence="7" key="2">
    <citation type="submission" date="2020-09" db="EMBL/GenBank/DDBJ databases">
        <authorList>
            <person name="Sun Q."/>
            <person name="Zhou Y."/>
        </authorList>
    </citation>
    <scope>NUCLEOTIDE SEQUENCE</scope>
    <source>
        <strain evidence="7">CGMCC 1.15082</strain>
    </source>
</reference>
<accession>A0A916SIT2</accession>
<keyword evidence="3" id="KW-0560">Oxidoreductase</keyword>
<evidence type="ECO:0000256" key="2">
    <source>
        <dbReference type="ARBA" id="ARBA00022857"/>
    </source>
</evidence>
<dbReference type="SUPFAM" id="SSF51735">
    <property type="entry name" value="NAD(P)-binding Rossmann-fold domains"/>
    <property type="match status" value="1"/>
</dbReference>
<dbReference type="SMART" id="SM00822">
    <property type="entry name" value="PKS_KR"/>
    <property type="match status" value="1"/>
</dbReference>
<evidence type="ECO:0000259" key="6">
    <source>
        <dbReference type="SMART" id="SM00822"/>
    </source>
</evidence>
<dbReference type="PRINTS" id="PR00080">
    <property type="entry name" value="SDRFAMILY"/>
</dbReference>
<dbReference type="PROSITE" id="PS00061">
    <property type="entry name" value="ADH_SHORT"/>
    <property type="match status" value="1"/>
</dbReference>
<dbReference type="EMBL" id="BMHH01000015">
    <property type="protein sequence ID" value="GGB02964.1"/>
    <property type="molecule type" value="Genomic_DNA"/>
</dbReference>
<protein>
    <submittedName>
        <fullName evidence="7">Short-chain dehydrogenase</fullName>
    </submittedName>
</protein>
<dbReference type="InterPro" id="IPR002347">
    <property type="entry name" value="SDR_fam"/>
</dbReference>
<dbReference type="RefSeq" id="WP_188825377.1">
    <property type="nucleotide sequence ID" value="NZ_BMHH01000015.1"/>
</dbReference>
<evidence type="ECO:0000313" key="8">
    <source>
        <dbReference type="Proteomes" id="UP000646478"/>
    </source>
</evidence>
<dbReference type="GO" id="GO:0016616">
    <property type="term" value="F:oxidoreductase activity, acting on the CH-OH group of donors, NAD or NADP as acceptor"/>
    <property type="evidence" value="ECO:0007669"/>
    <property type="project" value="InterPro"/>
</dbReference>
<comment type="similarity">
    <text evidence="1 4">Belongs to the short-chain dehydrogenases/reductases (SDR) family.</text>
</comment>
<dbReference type="PRINTS" id="PR00081">
    <property type="entry name" value="GDHRDH"/>
</dbReference>
<dbReference type="Gene3D" id="3.40.50.720">
    <property type="entry name" value="NAD(P)-binding Rossmann-like Domain"/>
    <property type="match status" value="1"/>
</dbReference>
<sequence>MTQATSSALITGANKGIGLAIARQLGVNSHSVWLGCRDVSRGEAAARELRQEGIDARAVQLDVTDDASVANAARTIENEIGALDVLVNNAGLMFGPPPSLAEESLDEVKEMFETNVFGVLRVTQAFLPLLRKSKAARIVMMSSGLSSLTDALDMRSETWTVGFGGYCASKTALNMLTVKLAKELDREGIKVNAVDPGLTSTDMTGNGPGHSPEEGARPAVALATTHAFGPSAGFYACSASGELVQKNW</sequence>
<keyword evidence="2" id="KW-0521">NADP</keyword>
<evidence type="ECO:0000256" key="1">
    <source>
        <dbReference type="ARBA" id="ARBA00006484"/>
    </source>
</evidence>
<dbReference type="InterPro" id="IPR036291">
    <property type="entry name" value="NAD(P)-bd_dom_sf"/>
</dbReference>
<dbReference type="Pfam" id="PF00106">
    <property type="entry name" value="adh_short"/>
    <property type="match status" value="1"/>
</dbReference>
<dbReference type="InterPro" id="IPR020904">
    <property type="entry name" value="Sc_DH/Rdtase_CS"/>
</dbReference>
<organism evidence="7 8">
    <name type="scientific">Brucella endophytica</name>
    <dbReference type="NCBI Taxonomy" id="1963359"/>
    <lineage>
        <taxon>Bacteria</taxon>
        <taxon>Pseudomonadati</taxon>
        <taxon>Pseudomonadota</taxon>
        <taxon>Alphaproteobacteria</taxon>
        <taxon>Hyphomicrobiales</taxon>
        <taxon>Brucellaceae</taxon>
        <taxon>Brucella/Ochrobactrum group</taxon>
        <taxon>Brucella</taxon>
    </lineage>
</organism>